<dbReference type="RefSeq" id="WP_221024083.1">
    <property type="nucleotide sequence ID" value="NZ_JAIEZQ010000001.1"/>
</dbReference>
<organism evidence="3 4">
    <name type="scientific">Nocardioides jiangsuensis</name>
    <dbReference type="NCBI Taxonomy" id="2866161"/>
    <lineage>
        <taxon>Bacteria</taxon>
        <taxon>Bacillati</taxon>
        <taxon>Actinomycetota</taxon>
        <taxon>Actinomycetes</taxon>
        <taxon>Propionibacteriales</taxon>
        <taxon>Nocardioidaceae</taxon>
        <taxon>Nocardioides</taxon>
    </lineage>
</organism>
<feature type="region of interest" description="Disordered" evidence="1">
    <location>
        <begin position="1"/>
        <end position="26"/>
    </location>
</feature>
<keyword evidence="2" id="KW-1133">Transmembrane helix</keyword>
<name>A0ABS7RH80_9ACTN</name>
<keyword evidence="2" id="KW-0472">Membrane</keyword>
<dbReference type="EMBL" id="JAIEZQ010000001">
    <property type="protein sequence ID" value="MBY9074401.1"/>
    <property type="molecule type" value="Genomic_DNA"/>
</dbReference>
<comment type="caution">
    <text evidence="3">The sequence shown here is derived from an EMBL/GenBank/DDBJ whole genome shotgun (WGS) entry which is preliminary data.</text>
</comment>
<evidence type="ECO:0000256" key="1">
    <source>
        <dbReference type="SAM" id="MobiDB-lite"/>
    </source>
</evidence>
<evidence type="ECO:0000256" key="2">
    <source>
        <dbReference type="SAM" id="Phobius"/>
    </source>
</evidence>
<feature type="transmembrane region" description="Helical" evidence="2">
    <location>
        <begin position="53"/>
        <end position="75"/>
    </location>
</feature>
<protein>
    <recommendedName>
        <fullName evidence="5">DUF485 domain-containing protein</fullName>
    </recommendedName>
</protein>
<sequence>MTPDGTPPRRVRVTSPRTTAGRPRRVDVTSEIDAQTRIGEIYMASLLRAQLRLAGLVILTVGVLVAGLPVFFWLFPGLSGTVVLGMPLAWVLLGAAVYPLLWFLGWFYVRSAERNERDFADVVERS</sequence>
<evidence type="ECO:0000313" key="4">
    <source>
        <dbReference type="Proteomes" id="UP000754710"/>
    </source>
</evidence>
<gene>
    <name evidence="3" type="ORF">K1X13_06175</name>
</gene>
<evidence type="ECO:0000313" key="3">
    <source>
        <dbReference type="EMBL" id="MBY9074401.1"/>
    </source>
</evidence>
<reference evidence="3 4" key="1">
    <citation type="submission" date="2021-08" db="EMBL/GenBank/DDBJ databases">
        <title>Nocardioides bacterium WL0053 sp. nov., isolated from the sediment.</title>
        <authorList>
            <person name="Wang L."/>
            <person name="Zhang D."/>
            <person name="Zhang A."/>
        </authorList>
    </citation>
    <scope>NUCLEOTIDE SEQUENCE [LARGE SCALE GENOMIC DNA]</scope>
    <source>
        <strain evidence="3 4">WL0053</strain>
    </source>
</reference>
<evidence type="ECO:0008006" key="5">
    <source>
        <dbReference type="Google" id="ProtNLM"/>
    </source>
</evidence>
<accession>A0ABS7RH80</accession>
<feature type="transmembrane region" description="Helical" evidence="2">
    <location>
        <begin position="87"/>
        <end position="109"/>
    </location>
</feature>
<dbReference type="Proteomes" id="UP000754710">
    <property type="component" value="Unassembled WGS sequence"/>
</dbReference>
<keyword evidence="4" id="KW-1185">Reference proteome</keyword>
<proteinExistence type="predicted"/>
<keyword evidence="2" id="KW-0812">Transmembrane</keyword>